<comment type="caution">
    <text evidence="1">The sequence shown here is derived from an EMBL/GenBank/DDBJ whole genome shotgun (WGS) entry which is preliminary data.</text>
</comment>
<dbReference type="Proteomes" id="UP000615593">
    <property type="component" value="Unassembled WGS sequence"/>
</dbReference>
<evidence type="ECO:0008006" key="3">
    <source>
        <dbReference type="Google" id="ProtNLM"/>
    </source>
</evidence>
<name>A0ABQ3BUG6_9FLAO</name>
<gene>
    <name evidence="1" type="ORF">GCM10008088_19380</name>
</gene>
<evidence type="ECO:0000313" key="1">
    <source>
        <dbReference type="EMBL" id="GGZ57966.1"/>
    </source>
</evidence>
<evidence type="ECO:0000313" key="2">
    <source>
        <dbReference type="Proteomes" id="UP000615593"/>
    </source>
</evidence>
<organism evidence="1 2">
    <name type="scientific">Mesonia mobilis</name>
    <dbReference type="NCBI Taxonomy" id="369791"/>
    <lineage>
        <taxon>Bacteria</taxon>
        <taxon>Pseudomonadati</taxon>
        <taxon>Bacteroidota</taxon>
        <taxon>Flavobacteriia</taxon>
        <taxon>Flavobacteriales</taxon>
        <taxon>Flavobacteriaceae</taxon>
        <taxon>Mesonia</taxon>
    </lineage>
</organism>
<keyword evidence="2" id="KW-1185">Reference proteome</keyword>
<protein>
    <recommendedName>
        <fullName evidence="3">Lumazine-binding</fullName>
    </recommendedName>
</protein>
<dbReference type="InterPro" id="IPR032710">
    <property type="entry name" value="NTF2-like_dom_sf"/>
</dbReference>
<dbReference type="Gene3D" id="3.10.450.50">
    <property type="match status" value="1"/>
</dbReference>
<sequence length="143" mass="16429">MFFIGFSSFSQPSEAAAKHMVQEFFKAFHDQDSVKLKTFAFEKVQLKSIGKKENGKMVVNTDSYEKFVSSISSIPAEVNFEERLGNLTVNTDGYLANVWMPYEFYINNELSHCGVNNFQLIYIDKAWKILSIVDTRKKQACKD</sequence>
<dbReference type="SUPFAM" id="SSF54427">
    <property type="entry name" value="NTF2-like"/>
    <property type="match status" value="1"/>
</dbReference>
<reference evidence="2" key="1">
    <citation type="journal article" date="2019" name="Int. J. Syst. Evol. Microbiol.">
        <title>The Global Catalogue of Microorganisms (GCM) 10K type strain sequencing project: providing services to taxonomists for standard genome sequencing and annotation.</title>
        <authorList>
            <consortium name="The Broad Institute Genomics Platform"/>
            <consortium name="The Broad Institute Genome Sequencing Center for Infectious Disease"/>
            <person name="Wu L."/>
            <person name="Ma J."/>
        </authorList>
    </citation>
    <scope>NUCLEOTIDE SEQUENCE [LARGE SCALE GENOMIC DNA]</scope>
    <source>
        <strain evidence="2">KCTC 12708</strain>
    </source>
</reference>
<accession>A0ABQ3BUG6</accession>
<proteinExistence type="predicted"/>
<dbReference type="EMBL" id="BMWY01000005">
    <property type="protein sequence ID" value="GGZ57966.1"/>
    <property type="molecule type" value="Genomic_DNA"/>
</dbReference>